<feature type="region of interest" description="Disordered" evidence="1">
    <location>
        <begin position="143"/>
        <end position="166"/>
    </location>
</feature>
<evidence type="ECO:0000313" key="4">
    <source>
        <dbReference type="Proteomes" id="UP000000763"/>
    </source>
</evidence>
<protein>
    <submittedName>
        <fullName evidence="3">Uncharacterized protein</fullName>
    </submittedName>
</protein>
<name>Q6Z979_ORYSJ</name>
<reference evidence="3" key="1">
    <citation type="submission" date="2002-01" db="EMBL/GenBank/DDBJ databases">
        <title>Oryza sativa nipponbare(GA3) genomic DNA, chromosome 8, PAC clone:P0683E12.</title>
        <authorList>
            <person name="Sasaki T."/>
            <person name="Matsumoto T."/>
            <person name="Yamamoto K."/>
        </authorList>
    </citation>
    <scope>NUCLEOTIDE SEQUENCE</scope>
</reference>
<evidence type="ECO:0000313" key="3">
    <source>
        <dbReference type="EMBL" id="BAD03386.1"/>
    </source>
</evidence>
<feature type="region of interest" description="Disordered" evidence="1">
    <location>
        <begin position="57"/>
        <end position="99"/>
    </location>
</feature>
<reference evidence="4" key="3">
    <citation type="journal article" date="2005" name="Nature">
        <title>The map-based sequence of the rice genome.</title>
        <authorList>
            <consortium name="International rice genome sequencing project (IRGSP)"/>
            <person name="Matsumoto T."/>
            <person name="Wu J."/>
            <person name="Kanamori H."/>
            <person name="Katayose Y."/>
            <person name="Fujisawa M."/>
            <person name="Namiki N."/>
            <person name="Mizuno H."/>
            <person name="Yamamoto K."/>
            <person name="Antonio B.A."/>
            <person name="Baba T."/>
            <person name="Sakata K."/>
            <person name="Nagamura Y."/>
            <person name="Aoki H."/>
            <person name="Arikawa K."/>
            <person name="Arita K."/>
            <person name="Bito T."/>
            <person name="Chiden Y."/>
            <person name="Fujitsuka N."/>
            <person name="Fukunaka R."/>
            <person name="Hamada M."/>
            <person name="Harada C."/>
            <person name="Hayashi A."/>
            <person name="Hijishita S."/>
            <person name="Honda M."/>
            <person name="Hosokawa S."/>
            <person name="Ichikawa Y."/>
            <person name="Idonuma A."/>
            <person name="Iijima M."/>
            <person name="Ikeda M."/>
            <person name="Ikeno M."/>
            <person name="Ito K."/>
            <person name="Ito S."/>
            <person name="Ito T."/>
            <person name="Ito Y."/>
            <person name="Ito Y."/>
            <person name="Iwabuchi A."/>
            <person name="Kamiya K."/>
            <person name="Karasawa W."/>
            <person name="Kurita K."/>
            <person name="Katagiri S."/>
            <person name="Kikuta A."/>
            <person name="Kobayashi H."/>
            <person name="Kobayashi N."/>
            <person name="Machita K."/>
            <person name="Maehara T."/>
            <person name="Masukawa M."/>
            <person name="Mizubayashi T."/>
            <person name="Mukai Y."/>
            <person name="Nagasaki H."/>
            <person name="Nagata Y."/>
            <person name="Naito S."/>
            <person name="Nakashima M."/>
            <person name="Nakama Y."/>
            <person name="Nakamichi Y."/>
            <person name="Nakamura M."/>
            <person name="Meguro A."/>
            <person name="Negishi M."/>
            <person name="Ohta I."/>
            <person name="Ohta T."/>
            <person name="Okamoto M."/>
            <person name="Ono N."/>
            <person name="Saji S."/>
            <person name="Sakaguchi M."/>
            <person name="Sakai K."/>
            <person name="Shibata M."/>
            <person name="Shimokawa T."/>
            <person name="Song J."/>
            <person name="Takazaki Y."/>
            <person name="Terasawa K."/>
            <person name="Tsugane M."/>
            <person name="Tsuji K."/>
            <person name="Ueda S."/>
            <person name="Waki K."/>
            <person name="Yamagata H."/>
            <person name="Yamamoto M."/>
            <person name="Yamamoto S."/>
            <person name="Yamane H."/>
            <person name="Yoshiki S."/>
            <person name="Yoshihara R."/>
            <person name="Yukawa K."/>
            <person name="Zhong H."/>
            <person name="Yano M."/>
            <person name="Yuan Q."/>
            <person name="Ouyang S."/>
            <person name="Liu J."/>
            <person name="Jones K.M."/>
            <person name="Gansberger K."/>
            <person name="Moffat K."/>
            <person name="Hill J."/>
            <person name="Bera J."/>
            <person name="Fadrosh D."/>
            <person name="Jin S."/>
            <person name="Johri S."/>
            <person name="Kim M."/>
            <person name="Overton L."/>
            <person name="Reardon M."/>
            <person name="Tsitrin T."/>
            <person name="Vuong H."/>
            <person name="Weaver B."/>
            <person name="Ciecko A."/>
            <person name="Tallon L."/>
            <person name="Jackson J."/>
            <person name="Pai G."/>
            <person name="Aken S.V."/>
            <person name="Utterback T."/>
            <person name="Reidmuller S."/>
            <person name="Feldblyum T."/>
            <person name="Hsiao J."/>
            <person name="Zismann V."/>
            <person name="Iobst S."/>
            <person name="de Vazeille A.R."/>
            <person name="Buell C.R."/>
            <person name="Ying K."/>
            <person name="Li Y."/>
            <person name="Lu T."/>
            <person name="Huang Y."/>
            <person name="Zhao Q."/>
            <person name="Feng Q."/>
            <person name="Zhang L."/>
            <person name="Zhu J."/>
            <person name="Weng Q."/>
            <person name="Mu J."/>
            <person name="Lu Y."/>
            <person name="Fan D."/>
            <person name="Liu Y."/>
            <person name="Guan J."/>
            <person name="Zhang Y."/>
            <person name="Yu S."/>
            <person name="Liu X."/>
            <person name="Zhang Y."/>
            <person name="Hong G."/>
            <person name="Han B."/>
            <person name="Choisne N."/>
            <person name="Demange N."/>
            <person name="Orjeda G."/>
            <person name="Samain S."/>
            <person name="Cattolico L."/>
            <person name="Pelletier E."/>
            <person name="Couloux A."/>
            <person name="Segurens B."/>
            <person name="Wincker P."/>
            <person name="D'Hont A."/>
            <person name="Scarpelli C."/>
            <person name="Weissenbach J."/>
            <person name="Salanoubat M."/>
            <person name="Quetier F."/>
            <person name="Yu Y."/>
            <person name="Kim H.R."/>
            <person name="Rambo T."/>
            <person name="Currie J."/>
            <person name="Collura K."/>
            <person name="Luo M."/>
            <person name="Yang T."/>
            <person name="Ammiraju J.S.S."/>
            <person name="Engler F."/>
            <person name="Soderlund C."/>
            <person name="Wing R.A."/>
            <person name="Palmer L.E."/>
            <person name="de la Bastide M."/>
            <person name="Spiegel L."/>
            <person name="Nascimento L."/>
            <person name="Zutavern T."/>
            <person name="O'Shaughnessy A."/>
            <person name="Dike S."/>
            <person name="Dedhia N."/>
            <person name="Preston R."/>
            <person name="Balija V."/>
            <person name="McCombie W.R."/>
            <person name="Chow T."/>
            <person name="Chen H."/>
            <person name="Chung M."/>
            <person name="Chen C."/>
            <person name="Shaw J."/>
            <person name="Wu H."/>
            <person name="Hsiao K."/>
            <person name="Chao Y."/>
            <person name="Chu M."/>
            <person name="Cheng C."/>
            <person name="Hour A."/>
            <person name="Lee P."/>
            <person name="Lin S."/>
            <person name="Lin Y."/>
            <person name="Liou J."/>
            <person name="Liu S."/>
            <person name="Hsing Y."/>
            <person name="Raghuvanshi S."/>
            <person name="Mohanty A."/>
            <person name="Bharti A.K."/>
            <person name="Gaur A."/>
            <person name="Gupta V."/>
            <person name="Kumar D."/>
            <person name="Ravi V."/>
            <person name="Vij S."/>
            <person name="Kapur A."/>
            <person name="Khurana P."/>
            <person name="Khurana P."/>
            <person name="Khurana J.P."/>
            <person name="Tyagi A.K."/>
            <person name="Gaikwad K."/>
            <person name="Singh A."/>
            <person name="Dalal V."/>
            <person name="Srivastava S."/>
            <person name="Dixit A."/>
            <person name="Pal A.K."/>
            <person name="Ghazi I.A."/>
            <person name="Yadav M."/>
            <person name="Pandit A."/>
            <person name="Bhargava A."/>
            <person name="Sureshbabu K."/>
            <person name="Batra K."/>
            <person name="Sharma T.R."/>
            <person name="Mohapatra T."/>
            <person name="Singh N.K."/>
            <person name="Messing J."/>
            <person name="Nelson A.B."/>
            <person name="Fuks G."/>
            <person name="Kavchok S."/>
            <person name="Keizer G."/>
            <person name="Linton E."/>
            <person name="Llaca V."/>
            <person name="Song R."/>
            <person name="Tanyolac B."/>
            <person name="Young S."/>
            <person name="Ho-Il K."/>
            <person name="Hahn J.H."/>
            <person name="Sangsakoo G."/>
            <person name="Vanavichit A."/>
            <person name="de Mattos Luiz.A.T."/>
            <person name="Zimmer P.D."/>
            <person name="Malone G."/>
            <person name="Dellagostin O."/>
            <person name="de Oliveira A.C."/>
            <person name="Bevan M."/>
            <person name="Bancroft I."/>
            <person name="Minx P."/>
            <person name="Cordum H."/>
            <person name="Wilson R."/>
            <person name="Cheng Z."/>
            <person name="Jin W."/>
            <person name="Jiang J."/>
            <person name="Leong S.A."/>
            <person name="Iwama H."/>
            <person name="Gojobori T."/>
            <person name="Itoh T."/>
            <person name="Niimura Y."/>
            <person name="Fujii Y."/>
            <person name="Habara T."/>
            <person name="Sakai H."/>
            <person name="Sato Y."/>
            <person name="Wilson G."/>
            <person name="Kumar K."/>
            <person name="McCouch S."/>
            <person name="Juretic N."/>
            <person name="Hoen D."/>
            <person name="Wright S."/>
            <person name="Bruskiewich R."/>
            <person name="Bureau T."/>
            <person name="Miyao A."/>
            <person name="Hirochika H."/>
            <person name="Nishikawa T."/>
            <person name="Kadowaki K."/>
            <person name="Sugiura M."/>
            <person name="Burr B."/>
            <person name="Sasaki T."/>
        </authorList>
    </citation>
    <scope>NUCLEOTIDE SEQUENCE [LARGE SCALE GENOMIC DNA]</scope>
    <source>
        <strain evidence="4">cv. Nipponbare</strain>
    </source>
</reference>
<proteinExistence type="predicted"/>
<reference evidence="4" key="4">
    <citation type="journal article" date="2008" name="Nucleic Acids Res.">
        <title>The rice annotation project database (RAP-DB): 2008 update.</title>
        <authorList>
            <consortium name="The rice annotation project (RAP)"/>
        </authorList>
    </citation>
    <scope>GENOME REANNOTATION</scope>
    <source>
        <strain evidence="4">cv. Nipponbare</strain>
    </source>
</reference>
<gene>
    <name evidence="3" type="ORF">P0683E12.21</name>
    <name evidence="2" type="ORF">P0689D06.25</name>
</gene>
<dbReference type="Proteomes" id="UP000000763">
    <property type="component" value="Chromosome 8"/>
</dbReference>
<evidence type="ECO:0000256" key="1">
    <source>
        <dbReference type="SAM" id="MobiDB-lite"/>
    </source>
</evidence>
<feature type="region of interest" description="Disordered" evidence="1">
    <location>
        <begin position="182"/>
        <end position="203"/>
    </location>
</feature>
<dbReference type="EMBL" id="AP004621">
    <property type="protein sequence ID" value="BAD01748.1"/>
    <property type="molecule type" value="Genomic_DNA"/>
</dbReference>
<accession>Q6Z979</accession>
<dbReference type="EMBL" id="AP004706">
    <property type="protein sequence ID" value="BAD03386.1"/>
    <property type="molecule type" value="Genomic_DNA"/>
</dbReference>
<sequence>MTVSEPGGSGFDSGSDGGGSDARKRAAASMMVGGSGKDSGDIDVSYYYPIEGDLPCHRRTDGGSADKQGSSVGRGIRDDSGCGARRRLLHSEGGPRWHRRAKEGRGRIVGARGRQWLLRTALASRATTVAAPRGRAQMASVCRGREEGRRGTAGAERSAKGCSGCGSQRDGCFDTNMQTKGVAEAPSHSGAGEGEGGGAVRTV</sequence>
<dbReference type="AlphaFoldDB" id="Q6Z979"/>
<organism evidence="3 4">
    <name type="scientific">Oryza sativa subsp. japonica</name>
    <name type="common">Rice</name>
    <dbReference type="NCBI Taxonomy" id="39947"/>
    <lineage>
        <taxon>Eukaryota</taxon>
        <taxon>Viridiplantae</taxon>
        <taxon>Streptophyta</taxon>
        <taxon>Embryophyta</taxon>
        <taxon>Tracheophyta</taxon>
        <taxon>Spermatophyta</taxon>
        <taxon>Magnoliopsida</taxon>
        <taxon>Liliopsida</taxon>
        <taxon>Poales</taxon>
        <taxon>Poaceae</taxon>
        <taxon>BOP clade</taxon>
        <taxon>Oryzoideae</taxon>
        <taxon>Oryzeae</taxon>
        <taxon>Oryzinae</taxon>
        <taxon>Oryza</taxon>
        <taxon>Oryza sativa</taxon>
    </lineage>
</organism>
<feature type="compositionally biased region" description="Gly residues" evidence="1">
    <location>
        <begin position="191"/>
        <end position="203"/>
    </location>
</feature>
<feature type="region of interest" description="Disordered" evidence="1">
    <location>
        <begin position="1"/>
        <end position="26"/>
    </location>
</feature>
<reference evidence="2" key="2">
    <citation type="submission" date="2002-01" db="EMBL/GenBank/DDBJ databases">
        <title>Oryza sativa nipponbare(GA3) genomic DNA, chromosome 8, PAC clone:P0689D06.</title>
        <authorList>
            <person name="Sasaki T."/>
            <person name="Matsumoto T."/>
            <person name="Yamamoto K."/>
        </authorList>
    </citation>
    <scope>NUCLEOTIDE SEQUENCE</scope>
</reference>
<evidence type="ECO:0000313" key="2">
    <source>
        <dbReference type="EMBL" id="BAD01748.1"/>
    </source>
</evidence>
<feature type="compositionally biased region" description="Gly residues" evidence="1">
    <location>
        <begin position="7"/>
        <end position="20"/>
    </location>
</feature>